<dbReference type="InterPro" id="IPR052159">
    <property type="entry name" value="Competence_DNA_uptake"/>
</dbReference>
<reference evidence="2" key="1">
    <citation type="submission" date="2020-05" db="EMBL/GenBank/DDBJ databases">
        <authorList>
            <person name="Chiriac C."/>
            <person name="Salcher M."/>
            <person name="Ghai R."/>
            <person name="Kavagutti S V."/>
        </authorList>
    </citation>
    <scope>NUCLEOTIDE SEQUENCE</scope>
</reference>
<evidence type="ECO:0000259" key="1">
    <source>
        <dbReference type="Pfam" id="PF00753"/>
    </source>
</evidence>
<dbReference type="EMBL" id="CAEZWR010000155">
    <property type="protein sequence ID" value="CAB4673092.1"/>
    <property type="molecule type" value="Genomic_DNA"/>
</dbReference>
<dbReference type="SUPFAM" id="SSF56281">
    <property type="entry name" value="Metallo-hydrolase/oxidoreductase"/>
    <property type="match status" value="1"/>
</dbReference>
<dbReference type="InterPro" id="IPR035681">
    <property type="entry name" value="ComA-like_MBL"/>
</dbReference>
<dbReference type="Gene3D" id="3.60.15.10">
    <property type="entry name" value="Ribonuclease Z/Hydroxyacylglutathione hydrolase-like"/>
    <property type="match status" value="1"/>
</dbReference>
<organism evidence="2">
    <name type="scientific">freshwater metagenome</name>
    <dbReference type="NCBI Taxonomy" id="449393"/>
    <lineage>
        <taxon>unclassified sequences</taxon>
        <taxon>metagenomes</taxon>
        <taxon>ecological metagenomes</taxon>
    </lineage>
</organism>
<protein>
    <submittedName>
        <fullName evidence="2">Unannotated protein</fullName>
    </submittedName>
</protein>
<feature type="domain" description="Metallo-beta-lactamase" evidence="1">
    <location>
        <begin position="2"/>
        <end position="49"/>
    </location>
</feature>
<dbReference type="PANTHER" id="PTHR30619:SF1">
    <property type="entry name" value="RECOMBINATION PROTEIN 2"/>
    <property type="match status" value="1"/>
</dbReference>
<sequence>MVIDVGLKGQVMDRCLDDLGITVIDALVITHFHADHVGGLRGALQGRQLKAAFTTPLSEPAHEATDAQAIVNERGVQFRVLHSGTTQQSGSVSWKVLWPSRLIDDEPNNASIVLVADAGGLRFVLPGDIEPAAQSAVIAENPSPGAQVAKVPHHGSRYQDPAFARWTGASLAFVSVGEGNSYGHPAASTVANWQAAGAQVARTDEQGSLAIWRQEDGSIGLLGQRG</sequence>
<name>A0A6J6MGV2_9ZZZZ</name>
<dbReference type="PANTHER" id="PTHR30619">
    <property type="entry name" value="DNA INTERNALIZATION/COMPETENCE PROTEIN COMEC/REC2"/>
    <property type="match status" value="1"/>
</dbReference>
<gene>
    <name evidence="2" type="ORF">UFOPK2282_01191</name>
</gene>
<dbReference type="CDD" id="cd07731">
    <property type="entry name" value="ComA-like_MBL-fold"/>
    <property type="match status" value="1"/>
</dbReference>
<dbReference type="AlphaFoldDB" id="A0A6J6MGV2"/>
<dbReference type="Pfam" id="PF00753">
    <property type="entry name" value="Lactamase_B"/>
    <property type="match status" value="1"/>
</dbReference>
<dbReference type="InterPro" id="IPR036866">
    <property type="entry name" value="RibonucZ/Hydroxyglut_hydro"/>
</dbReference>
<evidence type="ECO:0000313" key="2">
    <source>
        <dbReference type="EMBL" id="CAB4673092.1"/>
    </source>
</evidence>
<proteinExistence type="predicted"/>
<dbReference type="InterPro" id="IPR001279">
    <property type="entry name" value="Metallo-B-lactamas"/>
</dbReference>
<accession>A0A6J6MGV2</accession>